<organism evidence="2">
    <name type="scientific">uncultured Actinomycetospora sp</name>
    <dbReference type="NCBI Taxonomy" id="1135996"/>
    <lineage>
        <taxon>Bacteria</taxon>
        <taxon>Bacillati</taxon>
        <taxon>Actinomycetota</taxon>
        <taxon>Actinomycetes</taxon>
        <taxon>Pseudonocardiales</taxon>
        <taxon>Pseudonocardiaceae</taxon>
        <taxon>Actinomycetospora</taxon>
        <taxon>environmental samples</taxon>
    </lineage>
</organism>
<feature type="compositionally biased region" description="Low complexity" evidence="1">
    <location>
        <begin position="62"/>
        <end position="74"/>
    </location>
</feature>
<feature type="region of interest" description="Disordered" evidence="1">
    <location>
        <begin position="176"/>
        <end position="244"/>
    </location>
</feature>
<protein>
    <submittedName>
        <fullName evidence="2">N-hydroxyarylamine O-acetyltransferase</fullName>
    </submittedName>
</protein>
<feature type="region of interest" description="Disordered" evidence="1">
    <location>
        <begin position="1"/>
        <end position="163"/>
    </location>
</feature>
<sequence length="244" mass="26887">GRDGLPGADRCRRRRPARRAGRAPPAHRAVREPLHPPRRADRPGPRVALRQDRHQAPGRVLPRAQRGVRVAAARARPRGDAARRAGRGRRGVHRPARARGAAGGGRRRAAPRRRRLRPLRRRADRPHRALAAARPGRGRRPRRPQPRRRARLPPRAAPAEPRGLRADLLLAVDASGLVVHPRPGLLPAGRRRPRHDAGHDAAADRRRRHADRGEAGRPGGAGRVPRPVRRAPRPAAHTPAPGEL</sequence>
<name>A0A6J4JT48_9PSEU</name>
<feature type="compositionally biased region" description="Low complexity" evidence="1">
    <location>
        <begin position="233"/>
        <end position="244"/>
    </location>
</feature>
<dbReference type="EMBL" id="CADCTH010000513">
    <property type="protein sequence ID" value="CAA9286548.1"/>
    <property type="molecule type" value="Genomic_DNA"/>
</dbReference>
<accession>A0A6J4JT48</accession>
<reference evidence="2" key="1">
    <citation type="submission" date="2020-02" db="EMBL/GenBank/DDBJ databases">
        <authorList>
            <person name="Meier V. D."/>
        </authorList>
    </citation>
    <scope>NUCLEOTIDE SEQUENCE</scope>
    <source>
        <strain evidence="2">AVDCRST_MAG54</strain>
    </source>
</reference>
<dbReference type="AlphaFoldDB" id="A0A6J4JT48"/>
<feature type="non-terminal residue" evidence="2">
    <location>
        <position position="244"/>
    </location>
</feature>
<feature type="compositionally biased region" description="Basic residues" evidence="1">
    <location>
        <begin position="84"/>
        <end position="97"/>
    </location>
</feature>
<feature type="compositionally biased region" description="Basic and acidic residues" evidence="1">
    <location>
        <begin position="195"/>
        <end position="204"/>
    </location>
</feature>
<gene>
    <name evidence="2" type="ORF">AVDCRST_MAG54-4082</name>
</gene>
<evidence type="ECO:0000256" key="1">
    <source>
        <dbReference type="SAM" id="MobiDB-lite"/>
    </source>
</evidence>
<evidence type="ECO:0000313" key="2">
    <source>
        <dbReference type="EMBL" id="CAA9286548.1"/>
    </source>
</evidence>
<feature type="compositionally biased region" description="Basic residues" evidence="1">
    <location>
        <begin position="105"/>
        <end position="125"/>
    </location>
</feature>
<proteinExistence type="predicted"/>
<feature type="compositionally biased region" description="Basic residues" evidence="1">
    <location>
        <begin position="11"/>
        <end position="21"/>
    </location>
</feature>
<feature type="compositionally biased region" description="Basic and acidic residues" evidence="1">
    <location>
        <begin position="29"/>
        <end position="55"/>
    </location>
</feature>
<feature type="compositionally biased region" description="Basic residues" evidence="1">
    <location>
        <begin position="136"/>
        <end position="152"/>
    </location>
</feature>
<keyword evidence="2" id="KW-0808">Transferase</keyword>
<dbReference type="GO" id="GO:0016740">
    <property type="term" value="F:transferase activity"/>
    <property type="evidence" value="ECO:0007669"/>
    <property type="project" value="UniProtKB-KW"/>
</dbReference>
<feature type="non-terminal residue" evidence="2">
    <location>
        <position position="1"/>
    </location>
</feature>